<keyword evidence="1" id="KW-0472">Membrane</keyword>
<sequence>MKDNSNISQEIFEAIERYINGTMEPSELKDFKDYLKIDAEFKSQVKDYRIIIQGVKNQSLKEELNTFHDEIIKSEIPKAALKKARYLFISKIAAMAAIIVAIGSIWFFSSSPNQKIYANYFKPYPGLTATMSDTENLDFYDAMVYYKQKKYDLAIEKWQVLSNKKPDNDTLNYFLGIAYMANKNVDKAIPLLQKTIETSHSGFSFIYDAYYYLGLAYLKEGDINLAKKYLTLSNTNISKEIILELPN</sequence>
<dbReference type="RefSeq" id="WP_132217416.1">
    <property type="nucleotide sequence ID" value="NZ_OX156936.1"/>
</dbReference>
<keyword evidence="3" id="KW-1185">Reference proteome</keyword>
<accession>A0A4R1RMP3</accession>
<dbReference type="Gene3D" id="1.25.40.10">
    <property type="entry name" value="Tetratricopeptide repeat domain"/>
    <property type="match status" value="1"/>
</dbReference>
<proteinExistence type="predicted"/>
<dbReference type="Pfam" id="PF13174">
    <property type="entry name" value="TPR_6"/>
    <property type="match status" value="1"/>
</dbReference>
<evidence type="ECO:0000313" key="3">
    <source>
        <dbReference type="Proteomes" id="UP000295455"/>
    </source>
</evidence>
<name>A0A4R1RMP3_9FLAO</name>
<reference evidence="2 3" key="1">
    <citation type="submission" date="2019-03" db="EMBL/GenBank/DDBJ databases">
        <title>Genomic Encyclopedia of Type Strains, Phase IV (KMG-IV): sequencing the most valuable type-strain genomes for metagenomic binning, comparative biology and taxonomic classification.</title>
        <authorList>
            <person name="Goeker M."/>
        </authorList>
    </citation>
    <scope>NUCLEOTIDE SEQUENCE [LARGE SCALE GENOMIC DNA]</scope>
    <source>
        <strain evidence="2 3">DSM 18792</strain>
    </source>
</reference>
<gene>
    <name evidence="2" type="ORF">EV196_103496</name>
</gene>
<dbReference type="AlphaFoldDB" id="A0A4R1RMP3"/>
<dbReference type="InterPro" id="IPR019734">
    <property type="entry name" value="TPR_rpt"/>
</dbReference>
<dbReference type="InterPro" id="IPR011990">
    <property type="entry name" value="TPR-like_helical_dom_sf"/>
</dbReference>
<evidence type="ECO:0000313" key="2">
    <source>
        <dbReference type="EMBL" id="TCL67072.1"/>
    </source>
</evidence>
<feature type="transmembrane region" description="Helical" evidence="1">
    <location>
        <begin position="86"/>
        <end position="108"/>
    </location>
</feature>
<evidence type="ECO:0000256" key="1">
    <source>
        <dbReference type="SAM" id="Phobius"/>
    </source>
</evidence>
<dbReference type="SUPFAM" id="SSF48452">
    <property type="entry name" value="TPR-like"/>
    <property type="match status" value="1"/>
</dbReference>
<dbReference type="Proteomes" id="UP000295455">
    <property type="component" value="Unassembled WGS sequence"/>
</dbReference>
<protein>
    <submittedName>
        <fullName evidence="2">Tetratricopeptide repeat protein</fullName>
    </submittedName>
</protein>
<organism evidence="2 3">
    <name type="scientific">Mariniflexile fucanivorans</name>
    <dbReference type="NCBI Taxonomy" id="264023"/>
    <lineage>
        <taxon>Bacteria</taxon>
        <taxon>Pseudomonadati</taxon>
        <taxon>Bacteroidota</taxon>
        <taxon>Flavobacteriia</taxon>
        <taxon>Flavobacteriales</taxon>
        <taxon>Flavobacteriaceae</taxon>
        <taxon>Mariniflexile</taxon>
    </lineage>
</organism>
<dbReference type="EMBL" id="SLUP01000003">
    <property type="protein sequence ID" value="TCL67072.1"/>
    <property type="molecule type" value="Genomic_DNA"/>
</dbReference>
<comment type="caution">
    <text evidence="2">The sequence shown here is derived from an EMBL/GenBank/DDBJ whole genome shotgun (WGS) entry which is preliminary data.</text>
</comment>
<dbReference type="OrthoDB" id="1451921at2"/>
<keyword evidence="1" id="KW-0812">Transmembrane</keyword>
<keyword evidence="1" id="KW-1133">Transmembrane helix</keyword>